<dbReference type="EMBL" id="BART01008563">
    <property type="protein sequence ID" value="GAG55194.1"/>
    <property type="molecule type" value="Genomic_DNA"/>
</dbReference>
<sequence length="325" mass="34342">MASKIGEAYIEVRTNQAKFSKELKGMERTVKSSTDRMKKNFDRIGKGVSVMSRAARLGFIAVAAAITGTVYAAAKYEKQMATVSTMLSRKSMPIMDKYKDLVGKMGIIFGESTETLSKGLYDILSASIAPEKALKVLAISAKAAAAGLTDTGVAADAITTIINSYGYAAEDAGKISDILFAIVKKGKTTFAELAPSIGKVAATAAIAGVSLEELGATLATITRAGIRTEEATTAMNGILRAFLKPTDDAAKAAKEFGFELNTNTLRTIGLRGVLELLTDATAEQTAEMFPNIRGLKGIAAAMQDLEGYTEDYKLMLESAGLTQEA</sequence>
<reference evidence="3" key="1">
    <citation type="journal article" date="2014" name="Front. Microbiol.">
        <title>High frequency of phylogenetically diverse reductive dehalogenase-homologous genes in deep subseafloor sedimentary metagenomes.</title>
        <authorList>
            <person name="Kawai M."/>
            <person name="Futagami T."/>
            <person name="Toyoda A."/>
            <person name="Takaki Y."/>
            <person name="Nishi S."/>
            <person name="Hori S."/>
            <person name="Arai W."/>
            <person name="Tsubouchi T."/>
            <person name="Morono Y."/>
            <person name="Uchiyama I."/>
            <person name="Ito T."/>
            <person name="Fujiyama A."/>
            <person name="Inagaki F."/>
            <person name="Takami H."/>
        </authorList>
    </citation>
    <scope>NUCLEOTIDE SEQUENCE</scope>
    <source>
        <strain evidence="3">Expedition CK06-06</strain>
    </source>
</reference>
<dbReference type="PANTHER" id="PTHR37813">
    <property type="entry name" value="FELS-2 PROPHAGE PROTEIN"/>
    <property type="match status" value="1"/>
</dbReference>
<dbReference type="AlphaFoldDB" id="X0YGP9"/>
<proteinExistence type="predicted"/>
<accession>X0YGP9</accession>
<organism evidence="3">
    <name type="scientific">marine sediment metagenome</name>
    <dbReference type="NCBI Taxonomy" id="412755"/>
    <lineage>
        <taxon>unclassified sequences</taxon>
        <taxon>metagenomes</taxon>
        <taxon>ecological metagenomes</taxon>
    </lineage>
</organism>
<dbReference type="PANTHER" id="PTHR37813:SF1">
    <property type="entry name" value="FELS-2 PROPHAGE PROTEIN"/>
    <property type="match status" value="1"/>
</dbReference>
<keyword evidence="1" id="KW-1188">Viral release from host cell</keyword>
<feature type="domain" description="Phage tail tape measure protein" evidence="2">
    <location>
        <begin position="109"/>
        <end position="286"/>
    </location>
</feature>
<evidence type="ECO:0000256" key="1">
    <source>
        <dbReference type="ARBA" id="ARBA00022612"/>
    </source>
</evidence>
<dbReference type="NCBIfam" id="TIGR01760">
    <property type="entry name" value="tape_meas_TP901"/>
    <property type="match status" value="1"/>
</dbReference>
<gene>
    <name evidence="3" type="ORF">S01H4_19234</name>
</gene>
<dbReference type="Pfam" id="PF10145">
    <property type="entry name" value="PhageMin_Tail"/>
    <property type="match status" value="1"/>
</dbReference>
<dbReference type="InterPro" id="IPR010090">
    <property type="entry name" value="Phage_tape_meas"/>
</dbReference>
<evidence type="ECO:0000259" key="2">
    <source>
        <dbReference type="Pfam" id="PF10145"/>
    </source>
</evidence>
<evidence type="ECO:0000313" key="3">
    <source>
        <dbReference type="EMBL" id="GAG55194.1"/>
    </source>
</evidence>
<name>X0YGP9_9ZZZZ</name>
<protein>
    <recommendedName>
        <fullName evidence="2">Phage tail tape measure protein domain-containing protein</fullName>
    </recommendedName>
</protein>
<comment type="caution">
    <text evidence="3">The sequence shown here is derived from an EMBL/GenBank/DDBJ whole genome shotgun (WGS) entry which is preliminary data.</text>
</comment>
<feature type="non-terminal residue" evidence="3">
    <location>
        <position position="325"/>
    </location>
</feature>